<evidence type="ECO:0000256" key="4">
    <source>
        <dbReference type="ARBA" id="ARBA00022801"/>
    </source>
</evidence>
<dbReference type="Proteomes" id="UP000182108">
    <property type="component" value="Unassembled WGS sequence"/>
</dbReference>
<evidence type="ECO:0000313" key="10">
    <source>
        <dbReference type="EMBL" id="CUB05134.1"/>
    </source>
</evidence>
<evidence type="ECO:0000256" key="8">
    <source>
        <dbReference type="ARBA" id="ARBA00049417"/>
    </source>
</evidence>
<name>A0A0K6IPX6_9PROT</name>
<dbReference type="EC" id="3.6.1.41" evidence="3"/>
<keyword evidence="4" id="KW-0378">Hydrolase</keyword>
<evidence type="ECO:0000256" key="7">
    <source>
        <dbReference type="ARBA" id="ARBA00033210"/>
    </source>
</evidence>
<evidence type="ECO:0000256" key="5">
    <source>
        <dbReference type="ARBA" id="ARBA00031248"/>
    </source>
</evidence>
<dbReference type="RefSeq" id="WP_055422599.1">
    <property type="nucleotide sequence ID" value="NZ_CYHH01000001.1"/>
</dbReference>
<dbReference type="NCBIfam" id="NF001204">
    <property type="entry name" value="PRK00166.1"/>
    <property type="match status" value="1"/>
</dbReference>
<accession>A0A0K6IPX6</accession>
<comment type="function">
    <text evidence="1">Hydrolyzes diadenosine 5',5'''-P1,P4-tetraphosphate to yield ADP.</text>
</comment>
<evidence type="ECO:0000256" key="6">
    <source>
        <dbReference type="ARBA" id="ARBA00032248"/>
    </source>
</evidence>
<dbReference type="GO" id="GO:0008803">
    <property type="term" value="F:bis(5'-nucleosyl)-tetraphosphatase (symmetrical) activity"/>
    <property type="evidence" value="ECO:0007669"/>
    <property type="project" value="UniProtKB-EC"/>
</dbReference>
<feature type="domain" description="Calcineurin-like phosphoesterase" evidence="9">
    <location>
        <begin position="4"/>
        <end position="153"/>
    </location>
</feature>
<protein>
    <recommendedName>
        <fullName evidence="3">bis(5'-nucleosyl)-tetraphosphatase (symmetrical)</fullName>
        <ecNumber evidence="3">3.6.1.41</ecNumber>
    </recommendedName>
    <alternativeName>
        <fullName evidence="6">Ap4A hydrolase</fullName>
    </alternativeName>
    <alternativeName>
        <fullName evidence="5">Diadenosine 5',5'''-P1,P4-tetraphosphate pyrophosphohydrolase</fullName>
    </alternativeName>
    <alternativeName>
        <fullName evidence="7">Diadenosine tetraphosphatase</fullName>
    </alternativeName>
</protein>
<evidence type="ECO:0000313" key="11">
    <source>
        <dbReference type="Proteomes" id="UP000182108"/>
    </source>
</evidence>
<dbReference type="EMBL" id="CYHH01000001">
    <property type="protein sequence ID" value="CUB05134.1"/>
    <property type="molecule type" value="Genomic_DNA"/>
</dbReference>
<proteinExistence type="inferred from homology"/>
<reference evidence="11" key="1">
    <citation type="submission" date="2015-08" db="EMBL/GenBank/DDBJ databases">
        <authorList>
            <person name="Babu N.S."/>
            <person name="Beckwith C.J."/>
            <person name="Beseler K.G."/>
            <person name="Brison A."/>
            <person name="Carone J.V."/>
            <person name="Caskin T.P."/>
            <person name="Diamond M."/>
            <person name="Durham M.E."/>
            <person name="Foxe J.M."/>
            <person name="Go M."/>
            <person name="Henderson B.A."/>
            <person name="Jones I.B."/>
            <person name="McGettigan J.A."/>
            <person name="Micheletti S.J."/>
            <person name="Nasrallah M.E."/>
            <person name="Ortiz D."/>
            <person name="Piller C.R."/>
            <person name="Privatt S.R."/>
            <person name="Schneider S.L."/>
            <person name="Sharp S."/>
            <person name="Smith T.C."/>
            <person name="Stanton J.D."/>
            <person name="Ullery H.E."/>
            <person name="Wilson R.J."/>
            <person name="Serrano M.G."/>
            <person name="Buck G."/>
            <person name="Lee V."/>
            <person name="Wang Y."/>
            <person name="Carvalho R."/>
            <person name="Voegtly L."/>
            <person name="Shi R."/>
            <person name="Duckworth R."/>
            <person name="Johnson A."/>
            <person name="Loviza R."/>
            <person name="Walstead R."/>
            <person name="Shah Z."/>
            <person name="Kiflezghi M."/>
            <person name="Wade K."/>
            <person name="Ball S.L."/>
            <person name="Bradley K.W."/>
            <person name="Asai D.J."/>
            <person name="Bowman C.A."/>
            <person name="Russell D.A."/>
            <person name="Pope W.H."/>
            <person name="Jacobs-Sera D."/>
            <person name="Hendrix R.W."/>
            <person name="Hatfull G.F."/>
        </authorList>
    </citation>
    <scope>NUCLEOTIDE SEQUENCE [LARGE SCALE GENOMIC DNA]</scope>
    <source>
        <strain evidence="11">JCM 19170</strain>
    </source>
</reference>
<dbReference type="PIRSF" id="PIRSF000903">
    <property type="entry name" value="B5n-ttraPtase_sm"/>
    <property type="match status" value="1"/>
</dbReference>
<dbReference type="SUPFAM" id="SSF56300">
    <property type="entry name" value="Metallo-dependent phosphatases"/>
    <property type="match status" value="1"/>
</dbReference>
<dbReference type="OrthoDB" id="9807890at2"/>
<dbReference type="InterPro" id="IPR004617">
    <property type="entry name" value="ApaH"/>
</dbReference>
<sequence length="268" mass="29672">MATYAIGDVQGCFTALQRLLEVIGFTPSRDRLWLVGDLVNRGPQSLEVLRFVRSLPPDSVEVVLGNHDLYLLMRAAGYPKRARDDTLDAVLAAPDRDELLDWLRARPLLVVDEALGYAMAHAGVSPVWSLAQAAARAREVEGKLQGELGWLLRLKGDRPSRWRDDLSGMDRLRYIVNAFTRMRFVSLRQGALELEAKGPPERAPKGTVPWFRWPRRVPLGLQVVFGHWSALGFFAGDGVLGIDTGCVYGGLLTAVRLEDAAVFSVRGP</sequence>
<dbReference type="Gene3D" id="3.60.21.10">
    <property type="match status" value="1"/>
</dbReference>
<dbReference type="InterPro" id="IPR029052">
    <property type="entry name" value="Metallo-depent_PP-like"/>
</dbReference>
<dbReference type="NCBIfam" id="TIGR00668">
    <property type="entry name" value="apaH"/>
    <property type="match status" value="1"/>
</dbReference>
<organism evidence="10 11">
    <name type="scientific">Tepidiphilus thermophilus</name>
    <dbReference type="NCBI Taxonomy" id="876478"/>
    <lineage>
        <taxon>Bacteria</taxon>
        <taxon>Pseudomonadati</taxon>
        <taxon>Pseudomonadota</taxon>
        <taxon>Hydrogenophilia</taxon>
        <taxon>Hydrogenophilales</taxon>
        <taxon>Hydrogenophilaceae</taxon>
        <taxon>Tepidiphilus</taxon>
    </lineage>
</organism>
<dbReference type="PANTHER" id="PTHR40942:SF4">
    <property type="entry name" value="CYTOCHROME C5"/>
    <property type="match status" value="1"/>
</dbReference>
<keyword evidence="11" id="KW-1185">Reference proteome</keyword>
<comment type="catalytic activity">
    <reaction evidence="8">
        <text>P(1),P(4)-bis(5'-adenosyl) tetraphosphate + H2O = 2 ADP + 2 H(+)</text>
        <dbReference type="Rhea" id="RHEA:24252"/>
        <dbReference type="ChEBI" id="CHEBI:15377"/>
        <dbReference type="ChEBI" id="CHEBI:15378"/>
        <dbReference type="ChEBI" id="CHEBI:58141"/>
        <dbReference type="ChEBI" id="CHEBI:456216"/>
        <dbReference type="EC" id="3.6.1.41"/>
    </reaction>
</comment>
<dbReference type="Pfam" id="PF00149">
    <property type="entry name" value="Metallophos"/>
    <property type="match status" value="1"/>
</dbReference>
<dbReference type="CDD" id="cd07422">
    <property type="entry name" value="MPP_ApaH"/>
    <property type="match status" value="1"/>
</dbReference>
<evidence type="ECO:0000259" key="9">
    <source>
        <dbReference type="Pfam" id="PF00149"/>
    </source>
</evidence>
<dbReference type="AlphaFoldDB" id="A0A0K6IPX6"/>
<evidence type="ECO:0000256" key="1">
    <source>
        <dbReference type="ARBA" id="ARBA00003413"/>
    </source>
</evidence>
<dbReference type="InterPro" id="IPR004843">
    <property type="entry name" value="Calcineurin-like_PHP"/>
</dbReference>
<dbReference type="PANTHER" id="PTHR40942">
    <property type="match status" value="1"/>
</dbReference>
<evidence type="ECO:0000256" key="3">
    <source>
        <dbReference type="ARBA" id="ARBA00012506"/>
    </source>
</evidence>
<comment type="similarity">
    <text evidence="2">Belongs to the Ap4A hydrolase family.</text>
</comment>
<evidence type="ECO:0000256" key="2">
    <source>
        <dbReference type="ARBA" id="ARBA00005419"/>
    </source>
</evidence>
<gene>
    <name evidence="10" type="ORF">Ga0061068_101226</name>
</gene>